<dbReference type="InterPro" id="IPR036390">
    <property type="entry name" value="WH_DNA-bd_sf"/>
</dbReference>
<protein>
    <submittedName>
        <fullName evidence="2">DNA-binding transcriptional regulator, MarR family</fullName>
    </submittedName>
</protein>
<feature type="domain" description="HTH marR-type" evidence="1">
    <location>
        <begin position="11"/>
        <end position="144"/>
    </location>
</feature>
<evidence type="ECO:0000259" key="1">
    <source>
        <dbReference type="PROSITE" id="PS50995"/>
    </source>
</evidence>
<dbReference type="EMBL" id="OBMM01000001">
    <property type="protein sequence ID" value="SOB96378.1"/>
    <property type="molecule type" value="Genomic_DNA"/>
</dbReference>
<dbReference type="InterPro" id="IPR000835">
    <property type="entry name" value="HTH_MarR-typ"/>
</dbReference>
<dbReference type="SMART" id="SM00347">
    <property type="entry name" value="HTH_MARR"/>
    <property type="match status" value="1"/>
</dbReference>
<dbReference type="InterPro" id="IPR039422">
    <property type="entry name" value="MarR/SlyA-like"/>
</dbReference>
<organism evidence="2 3">
    <name type="scientific">Thalassospira xiamenensis</name>
    <dbReference type="NCBI Taxonomy" id="220697"/>
    <lineage>
        <taxon>Bacteria</taxon>
        <taxon>Pseudomonadati</taxon>
        <taxon>Pseudomonadota</taxon>
        <taxon>Alphaproteobacteria</taxon>
        <taxon>Rhodospirillales</taxon>
        <taxon>Thalassospiraceae</taxon>
        <taxon>Thalassospira</taxon>
    </lineage>
</organism>
<dbReference type="GO" id="GO:0003677">
    <property type="term" value="F:DNA binding"/>
    <property type="evidence" value="ECO:0007669"/>
    <property type="project" value="UniProtKB-KW"/>
</dbReference>
<dbReference type="GO" id="GO:0003700">
    <property type="term" value="F:DNA-binding transcription factor activity"/>
    <property type="evidence" value="ECO:0007669"/>
    <property type="project" value="InterPro"/>
</dbReference>
<sequence length="145" mass="17017">MKSEKSEFDLHRFLPFLMHHASEKVSLGFRDIYRDRYRMTRSEWRVLATLGQYGALTATEIVTHTGLHKTKVSRAVFSIEQRRWLRRAQNENDRRVHRLELTSQGQSAFQSLCEAGVAYDKKVRDFLGDADFKRLSDLLTKLNDL</sequence>
<gene>
    <name evidence="2" type="ORF">SAMN05428964_1011853</name>
</gene>
<keyword evidence="2" id="KW-0238">DNA-binding</keyword>
<name>A0A285RRI9_9PROT</name>
<evidence type="ECO:0000313" key="3">
    <source>
        <dbReference type="Proteomes" id="UP000219068"/>
    </source>
</evidence>
<evidence type="ECO:0000313" key="2">
    <source>
        <dbReference type="EMBL" id="SOB96378.1"/>
    </source>
</evidence>
<dbReference type="PANTHER" id="PTHR33164">
    <property type="entry name" value="TRANSCRIPTIONAL REGULATOR, MARR FAMILY"/>
    <property type="match status" value="1"/>
</dbReference>
<dbReference type="Proteomes" id="UP000219068">
    <property type="component" value="Unassembled WGS sequence"/>
</dbReference>
<accession>A0A285RRI9</accession>
<dbReference type="SUPFAM" id="SSF46785">
    <property type="entry name" value="Winged helix' DNA-binding domain"/>
    <property type="match status" value="1"/>
</dbReference>
<proteinExistence type="predicted"/>
<dbReference type="InterPro" id="IPR036388">
    <property type="entry name" value="WH-like_DNA-bd_sf"/>
</dbReference>
<dbReference type="Gene3D" id="1.10.10.10">
    <property type="entry name" value="Winged helix-like DNA-binding domain superfamily/Winged helix DNA-binding domain"/>
    <property type="match status" value="1"/>
</dbReference>
<dbReference type="PANTHER" id="PTHR33164:SF43">
    <property type="entry name" value="HTH-TYPE TRANSCRIPTIONAL REPRESSOR YETL"/>
    <property type="match status" value="1"/>
</dbReference>
<dbReference type="PROSITE" id="PS50995">
    <property type="entry name" value="HTH_MARR_2"/>
    <property type="match status" value="1"/>
</dbReference>
<dbReference type="AlphaFoldDB" id="A0A285RRI9"/>
<dbReference type="Pfam" id="PF12802">
    <property type="entry name" value="MarR_2"/>
    <property type="match status" value="1"/>
</dbReference>
<dbReference type="RefSeq" id="WP_097051211.1">
    <property type="nucleotide sequence ID" value="NZ_OBMM01000001.1"/>
</dbReference>
<reference evidence="2 3" key="1">
    <citation type="submission" date="2017-08" db="EMBL/GenBank/DDBJ databases">
        <authorList>
            <person name="de Groot N.N."/>
        </authorList>
    </citation>
    <scope>NUCLEOTIDE SEQUENCE [LARGE SCALE GENOMIC DNA]</scope>
    <source>
        <strain evidence="2 3">USBA 78</strain>
    </source>
</reference>
<dbReference type="GO" id="GO:0006950">
    <property type="term" value="P:response to stress"/>
    <property type="evidence" value="ECO:0007669"/>
    <property type="project" value="TreeGrafter"/>
</dbReference>